<dbReference type="EMBL" id="JAGMUV010000022">
    <property type="protein sequence ID" value="KAH7124333.1"/>
    <property type="molecule type" value="Genomic_DNA"/>
</dbReference>
<comment type="caution">
    <text evidence="2">The sequence shown here is derived from an EMBL/GenBank/DDBJ whole genome shotgun (WGS) entry which is preliminary data.</text>
</comment>
<proteinExistence type="predicted"/>
<evidence type="ECO:0000313" key="3">
    <source>
        <dbReference type="Proteomes" id="UP000738349"/>
    </source>
</evidence>
<dbReference type="InterPro" id="IPR016040">
    <property type="entry name" value="NAD(P)-bd_dom"/>
</dbReference>
<dbReference type="SUPFAM" id="SSF51735">
    <property type="entry name" value="NAD(P)-binding Rossmann-fold domains"/>
    <property type="match status" value="1"/>
</dbReference>
<dbReference type="InterPro" id="IPR051604">
    <property type="entry name" value="Ergot_Alk_Oxidoreductase"/>
</dbReference>
<accession>A0A9P9DS20</accession>
<gene>
    <name evidence="2" type="ORF">EDB81DRAFT_664972</name>
</gene>
<dbReference type="InterPro" id="IPR036291">
    <property type="entry name" value="NAD(P)-bd_dom_sf"/>
</dbReference>
<dbReference type="PANTHER" id="PTHR43162:SF1">
    <property type="entry name" value="PRESTALK A DIFFERENTIATION PROTEIN A"/>
    <property type="match status" value="1"/>
</dbReference>
<keyword evidence="3" id="KW-1185">Reference proteome</keyword>
<dbReference type="Proteomes" id="UP000738349">
    <property type="component" value="Unassembled WGS sequence"/>
</dbReference>
<dbReference type="AlphaFoldDB" id="A0A9P9DS20"/>
<dbReference type="PANTHER" id="PTHR43162">
    <property type="match status" value="1"/>
</dbReference>
<evidence type="ECO:0000313" key="2">
    <source>
        <dbReference type="EMBL" id="KAH7124333.1"/>
    </source>
</evidence>
<feature type="domain" description="NAD(P)-binding" evidence="1">
    <location>
        <begin position="12"/>
        <end position="121"/>
    </location>
</feature>
<reference evidence="2" key="1">
    <citation type="journal article" date="2021" name="Nat. Commun.">
        <title>Genetic determinants of endophytism in the Arabidopsis root mycobiome.</title>
        <authorList>
            <person name="Mesny F."/>
            <person name="Miyauchi S."/>
            <person name="Thiergart T."/>
            <person name="Pickel B."/>
            <person name="Atanasova L."/>
            <person name="Karlsson M."/>
            <person name="Huettel B."/>
            <person name="Barry K.W."/>
            <person name="Haridas S."/>
            <person name="Chen C."/>
            <person name="Bauer D."/>
            <person name="Andreopoulos W."/>
            <person name="Pangilinan J."/>
            <person name="LaButti K."/>
            <person name="Riley R."/>
            <person name="Lipzen A."/>
            <person name="Clum A."/>
            <person name="Drula E."/>
            <person name="Henrissat B."/>
            <person name="Kohler A."/>
            <person name="Grigoriev I.V."/>
            <person name="Martin F.M."/>
            <person name="Hacquard S."/>
        </authorList>
    </citation>
    <scope>NUCLEOTIDE SEQUENCE</scope>
    <source>
        <strain evidence="2">MPI-CAGE-AT-0147</strain>
    </source>
</reference>
<organism evidence="2 3">
    <name type="scientific">Dactylonectria macrodidyma</name>
    <dbReference type="NCBI Taxonomy" id="307937"/>
    <lineage>
        <taxon>Eukaryota</taxon>
        <taxon>Fungi</taxon>
        <taxon>Dikarya</taxon>
        <taxon>Ascomycota</taxon>
        <taxon>Pezizomycotina</taxon>
        <taxon>Sordariomycetes</taxon>
        <taxon>Hypocreomycetidae</taxon>
        <taxon>Hypocreales</taxon>
        <taxon>Nectriaceae</taxon>
        <taxon>Dactylonectria</taxon>
    </lineage>
</organism>
<dbReference type="Pfam" id="PF13460">
    <property type="entry name" value="NAD_binding_10"/>
    <property type="match status" value="1"/>
</dbReference>
<protein>
    <recommendedName>
        <fullName evidence="1">NAD(P)-binding domain-containing protein</fullName>
    </recommendedName>
</protein>
<sequence>MSQSSTKVIVFGAAGAVGRAAAFEAQKRGAQVILAMRDTKKTIPGLTPDIEQNRGFTRIKADLSDPRSIENAVSQSGATFAFTYIVPRAQDGMRATFDAMKNAGISYIILLSSYLLYAYPDAKTAVTGTNAIAALHAKEAEGVERGELCLLRPDTICDYIAPEDIGSVCGAKLIEPHSANDPQILPLCGPELLSQREAWRIVSQELGRDITIKEIDVDEFLTRQHERGLPRDIAQALADYQQQDPAFRYSGKRYKEASTNIARHSGREPTKFPAWIKAHKNELFGA</sequence>
<dbReference type="Gene3D" id="3.40.50.720">
    <property type="entry name" value="NAD(P)-binding Rossmann-like Domain"/>
    <property type="match status" value="1"/>
</dbReference>
<name>A0A9P9DS20_9HYPO</name>
<evidence type="ECO:0000259" key="1">
    <source>
        <dbReference type="Pfam" id="PF13460"/>
    </source>
</evidence>
<dbReference type="OrthoDB" id="419598at2759"/>